<dbReference type="SUPFAM" id="SSF56496">
    <property type="entry name" value="Fibrinogen C-terminal domain-like"/>
    <property type="match status" value="1"/>
</dbReference>
<sequence length="245" mass="28019">MMLQSFFVILVLCGLVLPTLSLTQKPVRTNTYNKPKNCLEFLKLGYNSDGYYRIYIGNTVHTVYCDMNSEGGSAWTLIMSYALESNKMSEFKRKPLQANAPVNELSPNWNAYRMAVTGMKHLASLSTHWRATCDFPNYGVDYTDYVRGKFSDFDIMTYRGSGACKKIEYVDIRGNRCVHCTAGWWQESGRRSPHMVSSYSGCQFNGRAGAVRGEDNFNYYDDFNKKFRCSSSPKATTNWWFGGYL</sequence>
<reference evidence="1" key="1">
    <citation type="submission" date="2020-04" db="EMBL/GenBank/DDBJ databases">
        <authorList>
            <person name="Alioto T."/>
            <person name="Alioto T."/>
            <person name="Gomez Garrido J."/>
        </authorList>
    </citation>
    <scope>NUCLEOTIDE SEQUENCE</scope>
    <source>
        <strain evidence="1">A484AB</strain>
    </source>
</reference>
<gene>
    <name evidence="1" type="ORF">PACLA_8A081320</name>
</gene>
<dbReference type="Gene3D" id="3.90.215.10">
    <property type="entry name" value="Gamma Fibrinogen, chain A, domain 1"/>
    <property type="match status" value="1"/>
</dbReference>
<evidence type="ECO:0000313" key="1">
    <source>
        <dbReference type="EMBL" id="CAB3977454.1"/>
    </source>
</evidence>
<protein>
    <submittedName>
        <fullName evidence="1">Uncharacterized protein</fullName>
    </submittedName>
</protein>
<dbReference type="EMBL" id="CACRXK020000048">
    <property type="protein sequence ID" value="CAB3977454.1"/>
    <property type="molecule type" value="Genomic_DNA"/>
</dbReference>
<name>A0A6S7FDT0_PARCT</name>
<accession>A0A6S7FDT0</accession>
<dbReference type="OrthoDB" id="5945834at2759"/>
<evidence type="ECO:0000313" key="2">
    <source>
        <dbReference type="Proteomes" id="UP001152795"/>
    </source>
</evidence>
<proteinExistence type="predicted"/>
<dbReference type="InterPro" id="IPR036056">
    <property type="entry name" value="Fibrinogen-like_C"/>
</dbReference>
<dbReference type="InterPro" id="IPR014716">
    <property type="entry name" value="Fibrinogen_a/b/g_C_1"/>
</dbReference>
<organism evidence="1 2">
    <name type="scientific">Paramuricea clavata</name>
    <name type="common">Red gorgonian</name>
    <name type="synonym">Violescent sea-whip</name>
    <dbReference type="NCBI Taxonomy" id="317549"/>
    <lineage>
        <taxon>Eukaryota</taxon>
        <taxon>Metazoa</taxon>
        <taxon>Cnidaria</taxon>
        <taxon>Anthozoa</taxon>
        <taxon>Octocorallia</taxon>
        <taxon>Malacalcyonacea</taxon>
        <taxon>Plexauridae</taxon>
        <taxon>Paramuricea</taxon>
    </lineage>
</organism>
<comment type="caution">
    <text evidence="1">The sequence shown here is derived from an EMBL/GenBank/DDBJ whole genome shotgun (WGS) entry which is preliminary data.</text>
</comment>
<dbReference type="AlphaFoldDB" id="A0A6S7FDT0"/>
<dbReference type="Proteomes" id="UP001152795">
    <property type="component" value="Unassembled WGS sequence"/>
</dbReference>
<keyword evidence="2" id="KW-1185">Reference proteome</keyword>